<reference evidence="6 7" key="1">
    <citation type="submission" date="2018-01" db="EMBL/GenBank/DDBJ databases">
        <title>Whole genome analyses suggest that Burkholderia sensu lato contains two further novel genera in the rhizoxinica-symbiotica group Mycetohabitans gen. nov., and Trinickia gen. nov.: implications for the evolution of diazotrophy and nodulation in the Burkholderiaceae.</title>
        <authorList>
            <person name="Estrada-de los Santos P."/>
            <person name="Palmer M."/>
            <person name="Chavez-Ramirez B."/>
            <person name="Beukes C."/>
            <person name="Steenkamp E.T."/>
            <person name="Hirsch A.M."/>
            <person name="Manyaka P."/>
            <person name="Maluk M."/>
            <person name="Lafos M."/>
            <person name="Crook M."/>
            <person name="Gross E."/>
            <person name="Simon M.F."/>
            <person name="Bueno dos Reis Junior F."/>
            <person name="Poole P.S."/>
            <person name="Venter S.N."/>
            <person name="James E.K."/>
        </authorList>
    </citation>
    <scope>NUCLEOTIDE SEQUENCE [LARGE SCALE GENOMIC DNA]</scope>
    <source>
        <strain evidence="6 7">GP25-8</strain>
    </source>
</reference>
<keyword evidence="7" id="KW-1185">Reference proteome</keyword>
<evidence type="ECO:0000256" key="5">
    <source>
        <dbReference type="ARBA" id="ARBA00023180"/>
    </source>
</evidence>
<keyword evidence="4" id="KW-0443">Lipid metabolism</keyword>
<dbReference type="PANTHER" id="PTHR12370:SF3">
    <property type="entry name" value="PHOSPHOLIPASE B-LIKE 2-RELATED"/>
    <property type="match status" value="1"/>
</dbReference>
<gene>
    <name evidence="6" type="ORF">C0Z19_20070</name>
</gene>
<dbReference type="GO" id="GO:0004620">
    <property type="term" value="F:phospholipase activity"/>
    <property type="evidence" value="ECO:0007669"/>
    <property type="project" value="InterPro"/>
</dbReference>
<dbReference type="Proteomes" id="UP000235347">
    <property type="component" value="Unassembled WGS sequence"/>
</dbReference>
<organism evidence="6 7">
    <name type="scientific">Trinickia soli</name>
    <dbReference type="NCBI Taxonomy" id="380675"/>
    <lineage>
        <taxon>Bacteria</taxon>
        <taxon>Pseudomonadati</taxon>
        <taxon>Pseudomonadota</taxon>
        <taxon>Betaproteobacteria</taxon>
        <taxon>Burkholderiales</taxon>
        <taxon>Burkholderiaceae</taxon>
        <taxon>Trinickia</taxon>
    </lineage>
</organism>
<dbReference type="GO" id="GO:0005576">
    <property type="term" value="C:extracellular region"/>
    <property type="evidence" value="ECO:0007669"/>
    <property type="project" value="TreeGrafter"/>
</dbReference>
<dbReference type="InterPro" id="IPR047794">
    <property type="entry name" value="C45_proenzyme-like"/>
</dbReference>
<dbReference type="NCBIfam" id="NF040521">
    <property type="entry name" value="C45_proenzyme"/>
    <property type="match status" value="1"/>
</dbReference>
<evidence type="ECO:0000256" key="3">
    <source>
        <dbReference type="ARBA" id="ARBA00022963"/>
    </source>
</evidence>
<keyword evidence="1" id="KW-0732">Signal</keyword>
<keyword evidence="3" id="KW-0442">Lipid degradation</keyword>
<dbReference type="AlphaFoldDB" id="A0A2N7VST9"/>
<dbReference type="PANTHER" id="PTHR12370">
    <property type="entry name" value="PHOSPHOLIPASE B-RELATED"/>
    <property type="match status" value="1"/>
</dbReference>
<comment type="caution">
    <text evidence="6">The sequence shown here is derived from an EMBL/GenBank/DDBJ whole genome shotgun (WGS) entry which is preliminary data.</text>
</comment>
<evidence type="ECO:0000256" key="2">
    <source>
        <dbReference type="ARBA" id="ARBA00022801"/>
    </source>
</evidence>
<dbReference type="EMBL" id="PNYB01000019">
    <property type="protein sequence ID" value="PMS20220.1"/>
    <property type="molecule type" value="Genomic_DNA"/>
</dbReference>
<dbReference type="InterPro" id="IPR007000">
    <property type="entry name" value="PLipase_B-like"/>
</dbReference>
<accession>A0A2N7VST9</accession>
<protein>
    <submittedName>
        <fullName evidence="6">Peptidase C45</fullName>
    </submittedName>
</protein>
<keyword evidence="2" id="KW-0378">Hydrolase</keyword>
<keyword evidence="5" id="KW-0325">Glycoprotein</keyword>
<name>A0A2N7VST9_9BURK</name>
<evidence type="ECO:0000313" key="7">
    <source>
        <dbReference type="Proteomes" id="UP000235347"/>
    </source>
</evidence>
<evidence type="ECO:0000256" key="4">
    <source>
        <dbReference type="ARBA" id="ARBA00023098"/>
    </source>
</evidence>
<evidence type="ECO:0000256" key="1">
    <source>
        <dbReference type="ARBA" id="ARBA00022729"/>
    </source>
</evidence>
<evidence type="ECO:0000313" key="6">
    <source>
        <dbReference type="EMBL" id="PMS20220.1"/>
    </source>
</evidence>
<dbReference type="GO" id="GO:0009395">
    <property type="term" value="P:phospholipid catabolic process"/>
    <property type="evidence" value="ECO:0007669"/>
    <property type="project" value="TreeGrafter"/>
</dbReference>
<dbReference type="Pfam" id="PF04916">
    <property type="entry name" value="Phospholip_B"/>
    <property type="match status" value="1"/>
</dbReference>
<dbReference type="Gene3D" id="3.60.60.30">
    <property type="match status" value="1"/>
</dbReference>
<proteinExistence type="predicted"/>
<dbReference type="RefSeq" id="WP_102611593.1">
    <property type="nucleotide sequence ID" value="NZ_CADIKD010000017.1"/>
</dbReference>
<sequence>MSSATSNTTSVAASAAIEHLTAQERAWLAKASRTDINGWIHLKTRGAPFERGFQHGFLVAGEYAQALRVYKAMTLQTIGMDYAFFVETAAKCHGPIIERVAPDLLQEMRGIAAGLTKAGVPSTLADIIGWNAYEELTGYWWPTVAQKYAAAPINAGAQAKSHCSAFIATGSATADQRIVLGHESFTEFWNGQYMNTILDIEPDDGHRMVMQSCPGWIASMTDFWVTAGGLVVAETTIVGFAGYDMEKVPEYIRVRRACQRASNIDEWVALLDAGNNGGYANMWLVGDINANEIAKYEQGLKYQNLSKRRDGWFFGDNAPDDPRIRNLECTDVGYSDIRQQTGARRMRWPQVLAQFDGRIDAQAGQTMLADTFDVYLMRINPSSRTICSHYDVDPMEYASDPNAVWNVPYFPGGSVDGKVTTADMARTLGMRARFGRADGVPFDADEFLRIHPQWNWQQGYLVSRPHQPWTPFNTASER</sequence>